<accession>A0A1H3F4J8</accession>
<dbReference type="RefSeq" id="WP_093267027.1">
    <property type="nucleotide sequence ID" value="NZ_FNOK01000016.1"/>
</dbReference>
<dbReference type="PANTHER" id="PTHR43162:SF1">
    <property type="entry name" value="PRESTALK A DIFFERENTIATION PROTEIN A"/>
    <property type="match status" value="1"/>
</dbReference>
<evidence type="ECO:0000259" key="1">
    <source>
        <dbReference type="Pfam" id="PF13460"/>
    </source>
</evidence>
<dbReference type="STRING" id="418495.SAMN05216215_101666"/>
<dbReference type="AlphaFoldDB" id="A0A1H3F4J8"/>
<dbReference type="Pfam" id="PF13460">
    <property type="entry name" value="NAD_binding_10"/>
    <property type="match status" value="1"/>
</dbReference>
<name>A0A1H3F4J8_9PSEU</name>
<dbReference type="PANTHER" id="PTHR43162">
    <property type="match status" value="1"/>
</dbReference>
<dbReference type="InterPro" id="IPR051604">
    <property type="entry name" value="Ergot_Alk_Oxidoreductase"/>
</dbReference>
<evidence type="ECO:0000313" key="2">
    <source>
        <dbReference type="EMBL" id="SDX85902.1"/>
    </source>
</evidence>
<sequence length="277" mass="29406">MTVLVTGATGNVGRRLVDRLLAAGTQVRALTRRPEAAGLPGDVEVLRGDLADADALATALAGVDGVFLFPVPEGIEAFVERAKAAGVRRVVVLSSKAVEFADGNAIGERHRVIEEAVEAGGFEWTFLRPGAFATNTLAWADSIRAEGVVREPFVDAQQTPIHEDDIAAVAETALLEDGHAGAVYALSGPEALTVREQVQAISAAIGREVGLEEQTLEQARAHMVAEGMPEAIADVLLSYGERNVENAEPPVRTVEQVTGRPARTFAQWAVDHADDFR</sequence>
<dbReference type="EMBL" id="FNOK01000016">
    <property type="protein sequence ID" value="SDX85902.1"/>
    <property type="molecule type" value="Genomic_DNA"/>
</dbReference>
<dbReference type="InterPro" id="IPR016040">
    <property type="entry name" value="NAD(P)-bd_dom"/>
</dbReference>
<dbReference type="Proteomes" id="UP000199529">
    <property type="component" value="Unassembled WGS sequence"/>
</dbReference>
<dbReference type="InterPro" id="IPR036291">
    <property type="entry name" value="NAD(P)-bd_dom_sf"/>
</dbReference>
<dbReference type="OrthoDB" id="3207931at2"/>
<feature type="domain" description="NAD(P)-binding" evidence="1">
    <location>
        <begin position="7"/>
        <end position="174"/>
    </location>
</feature>
<gene>
    <name evidence="2" type="ORF">SAMN05216215_101666</name>
</gene>
<protein>
    <submittedName>
        <fullName evidence="2">Uncharacterized conserved protein YbjT, contains NAD(P)-binding and DUF2867 domains</fullName>
    </submittedName>
</protein>
<organism evidence="2 3">
    <name type="scientific">Saccharopolyspora shandongensis</name>
    <dbReference type="NCBI Taxonomy" id="418495"/>
    <lineage>
        <taxon>Bacteria</taxon>
        <taxon>Bacillati</taxon>
        <taxon>Actinomycetota</taxon>
        <taxon>Actinomycetes</taxon>
        <taxon>Pseudonocardiales</taxon>
        <taxon>Pseudonocardiaceae</taxon>
        <taxon>Saccharopolyspora</taxon>
    </lineage>
</organism>
<reference evidence="3" key="1">
    <citation type="submission" date="2016-10" db="EMBL/GenBank/DDBJ databases">
        <authorList>
            <person name="Varghese N."/>
            <person name="Submissions S."/>
        </authorList>
    </citation>
    <scope>NUCLEOTIDE SEQUENCE [LARGE SCALE GENOMIC DNA]</scope>
    <source>
        <strain evidence="3">CGMCC 4.3530</strain>
    </source>
</reference>
<keyword evidence="3" id="KW-1185">Reference proteome</keyword>
<proteinExistence type="predicted"/>
<dbReference type="Gene3D" id="3.40.50.720">
    <property type="entry name" value="NAD(P)-binding Rossmann-like Domain"/>
    <property type="match status" value="1"/>
</dbReference>
<dbReference type="SUPFAM" id="SSF51735">
    <property type="entry name" value="NAD(P)-binding Rossmann-fold domains"/>
    <property type="match status" value="1"/>
</dbReference>
<evidence type="ECO:0000313" key="3">
    <source>
        <dbReference type="Proteomes" id="UP000199529"/>
    </source>
</evidence>